<comment type="caution">
    <text evidence="3">The sequence shown here is derived from an EMBL/GenBank/DDBJ whole genome shotgun (WGS) entry which is preliminary data.</text>
</comment>
<evidence type="ECO:0000313" key="3">
    <source>
        <dbReference type="EMBL" id="CAJ2500651.1"/>
    </source>
</evidence>
<feature type="compositionally biased region" description="Low complexity" evidence="1">
    <location>
        <begin position="18"/>
        <end position="31"/>
    </location>
</feature>
<keyword evidence="4" id="KW-1185">Reference proteome</keyword>
<organism evidence="3 4">
    <name type="scientific">Anthostomella pinea</name>
    <dbReference type="NCBI Taxonomy" id="933095"/>
    <lineage>
        <taxon>Eukaryota</taxon>
        <taxon>Fungi</taxon>
        <taxon>Dikarya</taxon>
        <taxon>Ascomycota</taxon>
        <taxon>Pezizomycotina</taxon>
        <taxon>Sordariomycetes</taxon>
        <taxon>Xylariomycetidae</taxon>
        <taxon>Xylariales</taxon>
        <taxon>Xylariaceae</taxon>
        <taxon>Anthostomella</taxon>
    </lineage>
</organism>
<name>A0AAI8VA69_9PEZI</name>
<gene>
    <name evidence="3" type="ORF">KHLLAP_LOCUS1119</name>
</gene>
<keyword evidence="2" id="KW-1133">Transmembrane helix</keyword>
<feature type="transmembrane region" description="Helical" evidence="2">
    <location>
        <begin position="52"/>
        <end position="72"/>
    </location>
</feature>
<evidence type="ECO:0000313" key="4">
    <source>
        <dbReference type="Proteomes" id="UP001295740"/>
    </source>
</evidence>
<dbReference type="EMBL" id="CAUWAG010000003">
    <property type="protein sequence ID" value="CAJ2500651.1"/>
    <property type="molecule type" value="Genomic_DNA"/>
</dbReference>
<keyword evidence="2" id="KW-0812">Transmembrane</keyword>
<evidence type="ECO:0000256" key="1">
    <source>
        <dbReference type="SAM" id="MobiDB-lite"/>
    </source>
</evidence>
<evidence type="ECO:0000256" key="2">
    <source>
        <dbReference type="SAM" id="Phobius"/>
    </source>
</evidence>
<protein>
    <submittedName>
        <fullName evidence="3">Uu.00g035040.m01.CDS01</fullName>
    </submittedName>
</protein>
<dbReference type="Proteomes" id="UP001295740">
    <property type="component" value="Unassembled WGS sequence"/>
</dbReference>
<keyword evidence="2" id="KW-0472">Membrane</keyword>
<sequence length="199" mass="21222">MCSVVSTVLRQSHGTQPASAVRRAPASSKSRLASESPLTRKGSQTEERQGTASLHASMVSMIVLIIGVIFYGRRCNERAKQILAALIPLPGKQAGPAGNGNSSGRNVLWSTAHDVFGEYSGPQCRTPGASHRCGLPAPDVAGPENDTARGDDSLLQLWVVCADADLPPHPANFRHVLLELPISPNYNVNFDCDQGFHSK</sequence>
<feature type="region of interest" description="Disordered" evidence="1">
    <location>
        <begin position="1"/>
        <end position="51"/>
    </location>
</feature>
<dbReference type="AlphaFoldDB" id="A0AAI8VA69"/>
<proteinExistence type="predicted"/>
<accession>A0AAI8VA69</accession>
<feature type="compositionally biased region" description="Polar residues" evidence="1">
    <location>
        <begin position="1"/>
        <end position="17"/>
    </location>
</feature>
<reference evidence="3" key="1">
    <citation type="submission" date="2023-10" db="EMBL/GenBank/DDBJ databases">
        <authorList>
            <person name="Hackl T."/>
        </authorList>
    </citation>
    <scope>NUCLEOTIDE SEQUENCE</scope>
</reference>